<proteinExistence type="predicted"/>
<dbReference type="Proteomes" id="UP001597101">
    <property type="component" value="Unassembled WGS sequence"/>
</dbReference>
<dbReference type="InterPro" id="IPR009057">
    <property type="entry name" value="Homeodomain-like_sf"/>
</dbReference>
<feature type="domain" description="HTH tetR-type" evidence="6">
    <location>
        <begin position="8"/>
        <end position="68"/>
    </location>
</feature>
<dbReference type="InterPro" id="IPR050109">
    <property type="entry name" value="HTH-type_TetR-like_transc_reg"/>
</dbReference>
<gene>
    <name evidence="7" type="ORF">ACFQ14_05205</name>
</gene>
<evidence type="ECO:0000259" key="6">
    <source>
        <dbReference type="PROSITE" id="PS50977"/>
    </source>
</evidence>
<feature type="DNA-binding region" description="H-T-H motif" evidence="5">
    <location>
        <begin position="31"/>
        <end position="50"/>
    </location>
</feature>
<evidence type="ECO:0000256" key="1">
    <source>
        <dbReference type="ARBA" id="ARBA00022491"/>
    </source>
</evidence>
<dbReference type="RefSeq" id="WP_377211643.1">
    <property type="nucleotide sequence ID" value="NZ_JBHTJV010000003.1"/>
</dbReference>
<dbReference type="PANTHER" id="PTHR30055:SF234">
    <property type="entry name" value="HTH-TYPE TRANSCRIPTIONAL REGULATOR BETI"/>
    <property type="match status" value="1"/>
</dbReference>
<dbReference type="PANTHER" id="PTHR30055">
    <property type="entry name" value="HTH-TYPE TRANSCRIPTIONAL REGULATOR RUTR"/>
    <property type="match status" value="1"/>
</dbReference>
<dbReference type="InterPro" id="IPR039538">
    <property type="entry name" value="BetI_C"/>
</dbReference>
<dbReference type="PROSITE" id="PS50977">
    <property type="entry name" value="HTH_TETR_2"/>
    <property type="match status" value="1"/>
</dbReference>
<name>A0ABW3FBG6_9HYPH</name>
<organism evidence="7 8">
    <name type="scientific">Pseudahrensia aquimaris</name>
    <dbReference type="NCBI Taxonomy" id="744461"/>
    <lineage>
        <taxon>Bacteria</taxon>
        <taxon>Pseudomonadati</taxon>
        <taxon>Pseudomonadota</taxon>
        <taxon>Alphaproteobacteria</taxon>
        <taxon>Hyphomicrobiales</taxon>
        <taxon>Ahrensiaceae</taxon>
        <taxon>Pseudahrensia</taxon>
    </lineage>
</organism>
<dbReference type="PRINTS" id="PR00455">
    <property type="entry name" value="HTHTETR"/>
</dbReference>
<evidence type="ECO:0000256" key="5">
    <source>
        <dbReference type="PROSITE-ProRule" id="PRU00335"/>
    </source>
</evidence>
<dbReference type="InterPro" id="IPR001647">
    <property type="entry name" value="HTH_TetR"/>
</dbReference>
<keyword evidence="3 5" id="KW-0238">DNA-binding</keyword>
<evidence type="ECO:0000256" key="2">
    <source>
        <dbReference type="ARBA" id="ARBA00023015"/>
    </source>
</evidence>
<evidence type="ECO:0000256" key="3">
    <source>
        <dbReference type="ARBA" id="ARBA00023125"/>
    </source>
</evidence>
<dbReference type="Gene3D" id="1.10.357.10">
    <property type="entry name" value="Tetracycline Repressor, domain 2"/>
    <property type="match status" value="1"/>
</dbReference>
<keyword evidence="4" id="KW-0804">Transcription</keyword>
<protein>
    <submittedName>
        <fullName evidence="7">TetR/AcrR family transcriptional regulator</fullName>
    </submittedName>
</protein>
<evidence type="ECO:0000256" key="4">
    <source>
        <dbReference type="ARBA" id="ARBA00023163"/>
    </source>
</evidence>
<evidence type="ECO:0000313" key="8">
    <source>
        <dbReference type="Proteomes" id="UP001597101"/>
    </source>
</evidence>
<dbReference type="Pfam" id="PF00440">
    <property type="entry name" value="TetR_N"/>
    <property type="match status" value="1"/>
</dbReference>
<dbReference type="SUPFAM" id="SSF48498">
    <property type="entry name" value="Tetracyclin repressor-like, C-terminal domain"/>
    <property type="match status" value="1"/>
</dbReference>
<dbReference type="EMBL" id="JBHTJV010000003">
    <property type="protein sequence ID" value="MFD0915797.1"/>
    <property type="molecule type" value="Genomic_DNA"/>
</dbReference>
<dbReference type="SUPFAM" id="SSF46689">
    <property type="entry name" value="Homeodomain-like"/>
    <property type="match status" value="1"/>
</dbReference>
<dbReference type="Pfam" id="PF13977">
    <property type="entry name" value="TetR_C_6"/>
    <property type="match status" value="1"/>
</dbReference>
<reference evidence="8" key="1">
    <citation type="journal article" date="2019" name="Int. J. Syst. Evol. Microbiol.">
        <title>The Global Catalogue of Microorganisms (GCM) 10K type strain sequencing project: providing services to taxonomists for standard genome sequencing and annotation.</title>
        <authorList>
            <consortium name="The Broad Institute Genomics Platform"/>
            <consortium name="The Broad Institute Genome Sequencing Center for Infectious Disease"/>
            <person name="Wu L."/>
            <person name="Ma J."/>
        </authorList>
    </citation>
    <scope>NUCLEOTIDE SEQUENCE [LARGE SCALE GENOMIC DNA]</scope>
    <source>
        <strain evidence="8">CCUG 60023</strain>
    </source>
</reference>
<dbReference type="InterPro" id="IPR036271">
    <property type="entry name" value="Tet_transcr_reg_TetR-rel_C_sf"/>
</dbReference>
<accession>A0ABW3FBG6</accession>
<comment type="caution">
    <text evidence="7">The sequence shown here is derived from an EMBL/GenBank/DDBJ whole genome shotgun (WGS) entry which is preliminary data.</text>
</comment>
<keyword evidence="8" id="KW-1185">Reference proteome</keyword>
<evidence type="ECO:0000313" key="7">
    <source>
        <dbReference type="EMBL" id="MFD0915797.1"/>
    </source>
</evidence>
<keyword evidence="2" id="KW-0805">Transcription regulation</keyword>
<sequence length="191" mass="21252">MSQTTPQSDKTDRIVEQATRHFAEHGFEATKLSEVARDAGVAVGTIYLRYKSKNELLIAVMEAVETRFDTALQSKHLWEIEWPERFGHVMQAMFNQAAKEQNLVELMALVPFALRDGYRSGTRLRQSIAAHIADGQQRGQLRNDVDPAIAASLAHGMVEGAMSELMANPQADPTEMIEELTVAATRWLAVS</sequence>
<keyword evidence="1" id="KW-0678">Repressor</keyword>